<accession>C4KL62</accession>
<gene>
    <name evidence="1" type="ordered locus">M164_2344</name>
</gene>
<name>C4KL62_SACI6</name>
<evidence type="ECO:0000313" key="1">
    <source>
        <dbReference type="EMBL" id="ACR42943.1"/>
    </source>
</evidence>
<reference evidence="1 2" key="1">
    <citation type="journal article" date="2009" name="Proc. Natl. Acad. Sci. U.S.A.">
        <title>Biogeography of the Sulfolobus islandicus pan-genome.</title>
        <authorList>
            <person name="Reno M.L."/>
            <person name="Held N.L."/>
            <person name="Fields C.J."/>
            <person name="Burke P.V."/>
            <person name="Whitaker R.J."/>
        </authorList>
    </citation>
    <scope>NUCLEOTIDE SEQUENCE [LARGE SCALE GENOMIC DNA]</scope>
    <source>
        <strain evidence="2">M.16.4 / Kamchatka #3</strain>
    </source>
</reference>
<proteinExistence type="predicted"/>
<sequence>MFSLIVKRDGVVTVLNLNDFPIRLTLSVDSKKYKIKSVEDMKLLQSNENEVRVRLKENSFGVLRLENV</sequence>
<dbReference type="AlphaFoldDB" id="C4KL62"/>
<dbReference type="KEGG" id="sid:M164_2344"/>
<protein>
    <submittedName>
        <fullName evidence="1">Permease</fullName>
    </submittedName>
</protein>
<evidence type="ECO:0000313" key="2">
    <source>
        <dbReference type="Proteomes" id="UP000001479"/>
    </source>
</evidence>
<dbReference type="Proteomes" id="UP000001479">
    <property type="component" value="Chromosome"/>
</dbReference>
<dbReference type="HOGENOM" id="CLU_2784287_0_0_2"/>
<organism evidence="1 2">
    <name type="scientific">Saccharolobus islandicus (strain M.16.4 / Kamchatka #3)</name>
    <name type="common">Sulfolobus islandicus</name>
    <dbReference type="NCBI Taxonomy" id="426118"/>
    <lineage>
        <taxon>Archaea</taxon>
        <taxon>Thermoproteota</taxon>
        <taxon>Thermoprotei</taxon>
        <taxon>Sulfolobales</taxon>
        <taxon>Sulfolobaceae</taxon>
        <taxon>Saccharolobus</taxon>
    </lineage>
</organism>
<dbReference type="EMBL" id="CP001402">
    <property type="protein sequence ID" value="ACR42943.1"/>
    <property type="molecule type" value="Genomic_DNA"/>
</dbReference>